<protein>
    <submittedName>
        <fullName evidence="1">Protein SSUH2 homolog</fullName>
    </submittedName>
</protein>
<organism evidence="1">
    <name type="scientific">Pundamilia nyererei</name>
    <dbReference type="NCBI Taxonomy" id="303518"/>
    <lineage>
        <taxon>Eukaryota</taxon>
        <taxon>Metazoa</taxon>
        <taxon>Chordata</taxon>
        <taxon>Craniata</taxon>
        <taxon>Vertebrata</taxon>
        <taxon>Euteleostomi</taxon>
        <taxon>Actinopterygii</taxon>
        <taxon>Neopterygii</taxon>
        <taxon>Teleostei</taxon>
        <taxon>Neoteleostei</taxon>
        <taxon>Acanthomorphata</taxon>
        <taxon>Ovalentaria</taxon>
        <taxon>Cichlomorphae</taxon>
        <taxon>Cichliformes</taxon>
        <taxon>Cichlidae</taxon>
        <taxon>African cichlids</taxon>
        <taxon>Pseudocrenilabrinae</taxon>
        <taxon>Haplochromini</taxon>
        <taxon>Pundamilia</taxon>
    </lineage>
</organism>
<accession>A0A3B4EZX8</accession>
<name>A0A3B4EZX8_9CICH</name>
<dbReference type="InterPro" id="IPR036410">
    <property type="entry name" value="HSP_DnaJ_Cys-rich_dom_sf"/>
</dbReference>
<dbReference type="GO" id="GO:0051082">
    <property type="term" value="F:unfolded protein binding"/>
    <property type="evidence" value="ECO:0007669"/>
    <property type="project" value="InterPro"/>
</dbReference>
<sequence>HGNPPAASTFYTMYPPVMAPQANMFGNVPGYEGTVPGGGGFLPPPMPMEPVAPPQPAPENPEWSIPSLSEDEARKAFKEFVSSHCCYSDAPVTQGVITSMEPFNTFRYRLETFTESRSTEWAQKPYEGEPADFYTQPAPQPWEVQATPPNLFSDHNVKIRVPFTSSVKECNTCHATGVEQCTECNGCGKKACWVCDGTGVKLDAACSHCNGTGKESCSKCNGRGKKECQTCKGKRQLLTYIELKKHLQDHVVEHNSGLKTDKLCSVNGKELFKNSQNLVCTHTHTHSCVSNAFLLKLKRTSISLFQRQTVELIPITRVNYEWKDNTHAYYVYGNEHKVNADDYPATCCCVIL</sequence>
<dbReference type="AlphaFoldDB" id="A0A3B4EZX8"/>
<reference evidence="1" key="1">
    <citation type="submission" date="2023-09" db="UniProtKB">
        <authorList>
            <consortium name="Ensembl"/>
        </authorList>
    </citation>
    <scope>IDENTIFICATION</scope>
</reference>
<evidence type="ECO:0000313" key="1">
    <source>
        <dbReference type="Ensembl" id="ENSPNYP00000003263.1"/>
    </source>
</evidence>
<dbReference type="GO" id="GO:0031072">
    <property type="term" value="F:heat shock protein binding"/>
    <property type="evidence" value="ECO:0007669"/>
    <property type="project" value="InterPro"/>
</dbReference>
<proteinExistence type="predicted"/>
<dbReference type="PANTHER" id="PTHR48465">
    <property type="entry name" value="PROTEIN SSUH2 HOMOLOG"/>
    <property type="match status" value="1"/>
</dbReference>
<dbReference type="GeneTree" id="ENSGT00940000163873"/>
<dbReference type="CDD" id="cd10719">
    <property type="entry name" value="DnaJ_zf"/>
    <property type="match status" value="1"/>
</dbReference>
<dbReference type="InterPro" id="IPR001305">
    <property type="entry name" value="HSP_DnaJ_Cys-rich_dom"/>
</dbReference>
<dbReference type="PANTHER" id="PTHR48465:SF1">
    <property type="entry name" value="PROTEIN SSUH2 HOMOLOG"/>
    <property type="match status" value="1"/>
</dbReference>
<dbReference type="SUPFAM" id="SSF57938">
    <property type="entry name" value="DnaJ/Hsp40 cysteine-rich domain"/>
    <property type="match status" value="1"/>
</dbReference>
<dbReference type="Ensembl" id="ENSPNYT00000003348.1">
    <property type="protein sequence ID" value="ENSPNYP00000003263.1"/>
    <property type="gene ID" value="ENSPNYG00000002506.1"/>
</dbReference>
<dbReference type="InterPro" id="IPR052789">
    <property type="entry name" value="SSUH2_homolog"/>
</dbReference>